<gene>
    <name evidence="2" type="ORF">ACKI18_44835</name>
</gene>
<proteinExistence type="predicted"/>
<comment type="caution">
    <text evidence="2">The sequence shown here is derived from an EMBL/GenBank/DDBJ whole genome shotgun (WGS) entry which is preliminary data.</text>
</comment>
<reference evidence="2 3" key="1">
    <citation type="submission" date="2024-12" db="EMBL/GenBank/DDBJ databases">
        <title>Forecasting of Potato common scab and diversities of Pathogenic streptomyces spp. in china.</title>
        <authorList>
            <person name="Handique U."/>
            <person name="Wu J."/>
        </authorList>
    </citation>
    <scope>NUCLEOTIDE SEQUENCE [LARGE SCALE GENOMIC DNA]</scope>
    <source>
        <strain evidence="2 3">ZRIMU1530</strain>
    </source>
</reference>
<dbReference type="InterPro" id="IPR027417">
    <property type="entry name" value="P-loop_NTPase"/>
</dbReference>
<dbReference type="Gene3D" id="3.40.50.300">
    <property type="entry name" value="P-loop containing nucleotide triphosphate hydrolases"/>
    <property type="match status" value="1"/>
</dbReference>
<feature type="region of interest" description="Disordered" evidence="1">
    <location>
        <begin position="241"/>
        <end position="269"/>
    </location>
</feature>
<evidence type="ECO:0000313" key="2">
    <source>
        <dbReference type="EMBL" id="MFM9615792.1"/>
    </source>
</evidence>
<dbReference type="EMBL" id="JBJVNI010000041">
    <property type="protein sequence ID" value="MFM9615792.1"/>
    <property type="molecule type" value="Genomic_DNA"/>
</dbReference>
<accession>A0ABW9I8W9</accession>
<dbReference type="SUPFAM" id="SSF52540">
    <property type="entry name" value="P-loop containing nucleoside triphosphate hydrolases"/>
    <property type="match status" value="1"/>
</dbReference>
<evidence type="ECO:0000313" key="3">
    <source>
        <dbReference type="Proteomes" id="UP001631957"/>
    </source>
</evidence>
<protein>
    <submittedName>
        <fullName evidence="2">Uncharacterized protein</fullName>
    </submittedName>
</protein>
<name>A0ABW9I8W9_9ACTN</name>
<evidence type="ECO:0000256" key="1">
    <source>
        <dbReference type="SAM" id="MobiDB-lite"/>
    </source>
</evidence>
<dbReference type="Proteomes" id="UP001631957">
    <property type="component" value="Unassembled WGS sequence"/>
</dbReference>
<dbReference type="RefSeq" id="WP_409124090.1">
    <property type="nucleotide sequence ID" value="NZ_JBJVNI010000041.1"/>
</dbReference>
<keyword evidence="3" id="KW-1185">Reference proteome</keyword>
<sequence>MTLVALGSLKGSPGVTTAAVGLAAGWPSGGHPVVVECDPAGGDLLGRFRLETDPGLVSLAAAARHRAGPGLVWQHTQRLPGGLPVVTAPVGADQTRTSLAQLTRRGTEVLRWAATRPGTVVIADCGRLDPDSPATKVIEGADALLLLSRARDDALAHVATRWPGVTQGTRHPYFALVGDGYPTEEVARELGIEVTARLPYDPKGAAALGGRPGRRTTPSRSPLGRALAQLADHIASLAVAPPQEDTTALRIQPAEHRTDPRTSWSEVSP</sequence>
<organism evidence="2 3">
    <name type="scientific">Streptomyces niveiscabiei</name>
    <dbReference type="NCBI Taxonomy" id="164115"/>
    <lineage>
        <taxon>Bacteria</taxon>
        <taxon>Bacillati</taxon>
        <taxon>Actinomycetota</taxon>
        <taxon>Actinomycetes</taxon>
        <taxon>Kitasatosporales</taxon>
        <taxon>Streptomycetaceae</taxon>
        <taxon>Streptomyces</taxon>
    </lineage>
</organism>